<dbReference type="Gene3D" id="1.10.10.60">
    <property type="entry name" value="Homeodomain-like"/>
    <property type="match status" value="2"/>
</dbReference>
<feature type="domain" description="HTH araC/xylS-type" evidence="4">
    <location>
        <begin position="185"/>
        <end position="283"/>
    </location>
</feature>
<dbReference type="PROSITE" id="PS01124">
    <property type="entry name" value="HTH_ARAC_FAMILY_2"/>
    <property type="match status" value="1"/>
</dbReference>
<dbReference type="SMART" id="SM00342">
    <property type="entry name" value="HTH_ARAC"/>
    <property type="match status" value="1"/>
</dbReference>
<accession>A0A0L8C538</accession>
<dbReference type="InterPro" id="IPR009057">
    <property type="entry name" value="Homeodomain-like_sf"/>
</dbReference>
<evidence type="ECO:0000256" key="3">
    <source>
        <dbReference type="ARBA" id="ARBA00023163"/>
    </source>
</evidence>
<dbReference type="InterPro" id="IPR018060">
    <property type="entry name" value="HTH_AraC"/>
</dbReference>
<dbReference type="AlphaFoldDB" id="A0A0L8C538"/>
<keyword evidence="2" id="KW-0238">DNA-binding</keyword>
<dbReference type="PANTHER" id="PTHR43280:SF27">
    <property type="entry name" value="TRANSCRIPTIONAL REGULATOR MTLR"/>
    <property type="match status" value="1"/>
</dbReference>
<evidence type="ECO:0000256" key="2">
    <source>
        <dbReference type="ARBA" id="ARBA00023125"/>
    </source>
</evidence>
<dbReference type="GO" id="GO:0003700">
    <property type="term" value="F:DNA-binding transcription factor activity"/>
    <property type="evidence" value="ECO:0007669"/>
    <property type="project" value="InterPro"/>
</dbReference>
<evidence type="ECO:0000259" key="4">
    <source>
        <dbReference type="PROSITE" id="PS01124"/>
    </source>
</evidence>
<sequence>MKPVLQKIPRPTDASSILLDRRLDDCIPFQWHHHPEFELTLTLNSRGQRFVGDHIGAYEDGDLVLVGSNLPHTWHSASKVDEATPHVALVLWFHPEWVERMQDGFVELGGVRAMFDRSAPGLHFSEATARRVQPLFERLRTLVPEERLPDVLALLTILARDKHASPLSNRVVAPSGRAVDRGRLDRVLDHIHLNYAENPSMGELADIAALSLSGLHRLFLRHLDMPISEYLMRLRIGEACALLSGSGKSIAHVAETVGYRSIANFNRQFKAQKGMTPRQFRQRFQGNR</sequence>
<dbReference type="CDD" id="cd06976">
    <property type="entry name" value="cupin_MtlR-like_N"/>
    <property type="match status" value="1"/>
</dbReference>
<dbReference type="InterPro" id="IPR011051">
    <property type="entry name" value="RmlC_Cupin_sf"/>
</dbReference>
<dbReference type="GO" id="GO:0043565">
    <property type="term" value="F:sequence-specific DNA binding"/>
    <property type="evidence" value="ECO:0007669"/>
    <property type="project" value="InterPro"/>
</dbReference>
<protein>
    <submittedName>
        <fullName evidence="5">Transcriptional regulator</fullName>
    </submittedName>
</protein>
<dbReference type="EMBL" id="LGAP01000001">
    <property type="protein sequence ID" value="KOF22057.1"/>
    <property type="molecule type" value="Genomic_DNA"/>
</dbReference>
<dbReference type="Pfam" id="PF12833">
    <property type="entry name" value="HTH_18"/>
    <property type="match status" value="1"/>
</dbReference>
<reference evidence="6" key="1">
    <citation type="submission" date="2015-07" db="EMBL/GenBank/DDBJ databases">
        <title>Whole genome sequence of an Ensifer adhaerens strain isolated from a cave pool in the Wind Cave National Park.</title>
        <authorList>
            <person name="Eng W.W.H."/>
            <person name="Gan H.M."/>
            <person name="Barton H.A."/>
            <person name="Savka M.A."/>
        </authorList>
    </citation>
    <scope>NUCLEOTIDE SEQUENCE [LARGE SCALE GENOMIC DNA]</scope>
    <source>
        <strain evidence="6">SD006</strain>
    </source>
</reference>
<dbReference type="SUPFAM" id="SSF46689">
    <property type="entry name" value="Homeodomain-like"/>
    <property type="match status" value="1"/>
</dbReference>
<dbReference type="PRINTS" id="PR00032">
    <property type="entry name" value="HTHARAC"/>
</dbReference>
<dbReference type="OrthoDB" id="9816011at2"/>
<evidence type="ECO:0000313" key="6">
    <source>
        <dbReference type="Proteomes" id="UP000037425"/>
    </source>
</evidence>
<dbReference type="PANTHER" id="PTHR43280">
    <property type="entry name" value="ARAC-FAMILY TRANSCRIPTIONAL REGULATOR"/>
    <property type="match status" value="1"/>
</dbReference>
<comment type="caution">
    <text evidence="5">The sequence shown here is derived from an EMBL/GenBank/DDBJ whole genome shotgun (WGS) entry which is preliminary data.</text>
</comment>
<proteinExistence type="predicted"/>
<evidence type="ECO:0000256" key="1">
    <source>
        <dbReference type="ARBA" id="ARBA00023015"/>
    </source>
</evidence>
<name>A0A0L8C538_ENSAD</name>
<dbReference type="Proteomes" id="UP000037425">
    <property type="component" value="Unassembled WGS sequence"/>
</dbReference>
<gene>
    <name evidence="5" type="ORF">AC244_00345</name>
</gene>
<dbReference type="SUPFAM" id="SSF51182">
    <property type="entry name" value="RmlC-like cupins"/>
    <property type="match status" value="1"/>
</dbReference>
<keyword evidence="1" id="KW-0805">Transcription regulation</keyword>
<dbReference type="RefSeq" id="WP_053246882.1">
    <property type="nucleotide sequence ID" value="NZ_LGAP01000001.1"/>
</dbReference>
<evidence type="ECO:0000313" key="5">
    <source>
        <dbReference type="EMBL" id="KOF22057.1"/>
    </source>
</evidence>
<organism evidence="5 6">
    <name type="scientific">Ensifer adhaerens</name>
    <name type="common">Sinorhizobium morelense</name>
    <dbReference type="NCBI Taxonomy" id="106592"/>
    <lineage>
        <taxon>Bacteria</taxon>
        <taxon>Pseudomonadati</taxon>
        <taxon>Pseudomonadota</taxon>
        <taxon>Alphaproteobacteria</taxon>
        <taxon>Hyphomicrobiales</taxon>
        <taxon>Rhizobiaceae</taxon>
        <taxon>Sinorhizobium/Ensifer group</taxon>
        <taxon>Ensifer</taxon>
    </lineage>
</organism>
<dbReference type="PATRIC" id="fig|106592.7.peg.81"/>
<keyword evidence="3" id="KW-0804">Transcription</keyword>
<dbReference type="InterPro" id="IPR020449">
    <property type="entry name" value="Tscrpt_reg_AraC-type_HTH"/>
</dbReference>